<evidence type="ECO:0000313" key="2">
    <source>
        <dbReference type="EMBL" id="ACL11025.1"/>
    </source>
</evidence>
<accession>B8D4J4</accession>
<sequence>MRRGVKGISEVIAVIVMILIAVVAAFGIKSYIDYQSTKLPSTDMAVARYSITYGSPGIGVITLVVSNLLPSSISVNSATIVFSNGSTYTPPLTPQVASGKSDVQLVFTVPLQHGVTVSRILVNVTDSATGRSQVVFATGG</sequence>
<reference evidence="2 3" key="1">
    <citation type="journal article" date="2009" name="J. Bacteriol.">
        <title>Complete genome sequence of the anaerobic, protein-degrading hyperthermophilic crenarchaeon Desulfurococcus kamchatkensis.</title>
        <authorList>
            <person name="Ravin N.V."/>
            <person name="Mardanov A.V."/>
            <person name="Beletsky A.V."/>
            <person name="Kublanov I.V."/>
            <person name="Kolganova T.V."/>
            <person name="Lebedinsky A.V."/>
            <person name="Chernyh N.A."/>
            <person name="Bonch-Osmolovskaya E.A."/>
            <person name="Skryabin K.G."/>
        </authorList>
    </citation>
    <scope>NUCLEOTIDE SEQUENCE [LARGE SCALE GENOMIC DNA]</scope>
    <source>
        <strain evidence="3">DSM 18924 / JCM 16383 / VKM B-2413 / 1221n</strain>
    </source>
</reference>
<dbReference type="EMBL" id="CP001140">
    <property type="protein sequence ID" value="ACL11025.1"/>
    <property type="molecule type" value="Genomic_DNA"/>
</dbReference>
<feature type="transmembrane region" description="Helical" evidence="1">
    <location>
        <begin position="51"/>
        <end position="69"/>
    </location>
</feature>
<keyword evidence="2" id="KW-0969">Cilium</keyword>
<evidence type="ECO:0000313" key="3">
    <source>
        <dbReference type="Proteomes" id="UP000006903"/>
    </source>
</evidence>
<keyword evidence="1" id="KW-0812">Transmembrane</keyword>
<dbReference type="NCBIfam" id="TIGR02537">
    <property type="entry name" value="arch_flag_Nterm"/>
    <property type="match status" value="1"/>
</dbReference>
<dbReference type="Proteomes" id="UP000006903">
    <property type="component" value="Chromosome"/>
</dbReference>
<feature type="transmembrane region" description="Helical" evidence="1">
    <location>
        <begin position="12"/>
        <end position="31"/>
    </location>
</feature>
<dbReference type="KEGG" id="dka:DKAM_0699"/>
<name>B8D4J4_DESA1</name>
<dbReference type="GeneID" id="7171771"/>
<dbReference type="HOGENOM" id="CLU_1830512_0_0_2"/>
<dbReference type="RefSeq" id="WP_012608366.1">
    <property type="nucleotide sequence ID" value="NC_011766.1"/>
</dbReference>
<organism evidence="2 3">
    <name type="scientific">Desulfurococcus amylolyticus (strain DSM 18924 / JCM 16383 / VKM B-2413 / 1221n)</name>
    <name type="common">Desulfurococcus kamchatkensis</name>
    <dbReference type="NCBI Taxonomy" id="490899"/>
    <lineage>
        <taxon>Archaea</taxon>
        <taxon>Thermoproteota</taxon>
        <taxon>Thermoprotei</taxon>
        <taxon>Desulfurococcales</taxon>
        <taxon>Desulfurococcaceae</taxon>
        <taxon>Desulfurococcus</taxon>
    </lineage>
</organism>
<keyword evidence="1" id="KW-1133">Transmembrane helix</keyword>
<dbReference type="STRING" id="490899.DKAM_0699"/>
<keyword evidence="2" id="KW-0282">Flagellum</keyword>
<dbReference type="InterPro" id="IPR013373">
    <property type="entry name" value="Flagellin/pilin_N_arc"/>
</dbReference>
<gene>
    <name evidence="2" type="ordered locus">DKAM_0699</name>
</gene>
<evidence type="ECO:0000256" key="1">
    <source>
        <dbReference type="SAM" id="Phobius"/>
    </source>
</evidence>
<keyword evidence="2" id="KW-0966">Cell projection</keyword>
<protein>
    <submittedName>
        <fullName evidence="2">FlaG_arch domain containing protein, Archaeal flagellar protein G</fullName>
    </submittedName>
</protein>
<keyword evidence="1" id="KW-0472">Membrane</keyword>
<dbReference type="AlphaFoldDB" id="B8D4J4"/>
<dbReference type="eggNOG" id="arCOG01829">
    <property type="taxonomic scope" value="Archaea"/>
</dbReference>
<proteinExistence type="predicted"/>